<feature type="region of interest" description="Disordered" evidence="4">
    <location>
        <begin position="401"/>
        <end position="507"/>
    </location>
</feature>
<dbReference type="Gene3D" id="1.10.150.50">
    <property type="entry name" value="Transcription Factor, Ets-1"/>
    <property type="match status" value="1"/>
</dbReference>
<dbReference type="OMA" id="CIFFEER"/>
<dbReference type="PROSITE" id="PS50864">
    <property type="entry name" value="SAND"/>
    <property type="match status" value="1"/>
</dbReference>
<dbReference type="GO" id="GO:0046872">
    <property type="term" value="F:metal ion binding"/>
    <property type="evidence" value="ECO:0007669"/>
    <property type="project" value="UniProtKB-KW"/>
</dbReference>
<dbReference type="OrthoDB" id="6433810at2759"/>
<accession>A0A8B7ZH41</accession>
<dbReference type="PANTHER" id="PTHR10417">
    <property type="entry name" value="GLUCOCORTICOID MODULATORY ELEMENT-BINDING PROTEIN"/>
    <property type="match status" value="1"/>
</dbReference>
<feature type="compositionally biased region" description="Polar residues" evidence="4">
    <location>
        <begin position="422"/>
        <end position="440"/>
    </location>
</feature>
<keyword evidence="1" id="KW-0805">Transcription regulation</keyword>
<keyword evidence="2" id="KW-0804">Transcription</keyword>
<dbReference type="KEGG" id="aplc:110986556"/>
<proteinExistence type="predicted"/>
<feature type="compositionally biased region" description="Basic and acidic residues" evidence="4">
    <location>
        <begin position="378"/>
        <end position="388"/>
    </location>
</feature>
<organism evidence="7 8">
    <name type="scientific">Acanthaster planci</name>
    <name type="common">Crown-of-thorns starfish</name>
    <dbReference type="NCBI Taxonomy" id="133434"/>
    <lineage>
        <taxon>Eukaryota</taxon>
        <taxon>Metazoa</taxon>
        <taxon>Echinodermata</taxon>
        <taxon>Eleutherozoa</taxon>
        <taxon>Asterozoa</taxon>
        <taxon>Asteroidea</taxon>
        <taxon>Valvatacea</taxon>
        <taxon>Valvatida</taxon>
        <taxon>Acanthasteridae</taxon>
        <taxon>Acanthaster</taxon>
    </lineage>
</organism>
<dbReference type="Pfam" id="PF01342">
    <property type="entry name" value="SAND"/>
    <property type="match status" value="1"/>
</dbReference>
<dbReference type="SUPFAM" id="SSF63763">
    <property type="entry name" value="SAND domain-like"/>
    <property type="match status" value="1"/>
</dbReference>
<dbReference type="InterPro" id="IPR013761">
    <property type="entry name" value="SAM/pointed_sf"/>
</dbReference>
<dbReference type="GO" id="GO:0003677">
    <property type="term" value="F:DNA binding"/>
    <property type="evidence" value="ECO:0007669"/>
    <property type="project" value="UniProtKB-KW"/>
</dbReference>
<evidence type="ECO:0000256" key="4">
    <source>
        <dbReference type="SAM" id="MobiDB-lite"/>
    </source>
</evidence>
<protein>
    <submittedName>
        <fullName evidence="8">Uncharacterized protein LOC110986556 isoform X1</fullName>
    </submittedName>
</protein>
<dbReference type="InterPro" id="IPR000770">
    <property type="entry name" value="SAND_dom"/>
</dbReference>
<dbReference type="CDD" id="cd09579">
    <property type="entry name" value="SAM_Samd7_11"/>
    <property type="match status" value="1"/>
</dbReference>
<feature type="compositionally biased region" description="Low complexity" evidence="4">
    <location>
        <begin position="333"/>
        <end position="346"/>
    </location>
</feature>
<feature type="region of interest" description="Disordered" evidence="4">
    <location>
        <begin position="205"/>
        <end position="247"/>
    </location>
</feature>
<dbReference type="AlphaFoldDB" id="A0A8B7ZH41"/>
<keyword evidence="7" id="KW-1185">Reference proteome</keyword>
<sequence length="602" mass="66716">MGRNFLLERGFDAKQVMANQVQGTAGHLPKDGVSQSPPPATPAEIKIKTEIIEVAEPMSETTDTAQAGEDRGHLERSAFADKEDLDEEDDEDFLNHEYVNGMDEERYSPMSGNIDFGMMTGDLLRSEDYQPFRDMEGNQVLEVDCGSNRALLYVDKLCQGSKGQSILFENRWHTPNEFQYISGRETAKDWKRSIRHRGKSLKILMSRGLLQPRTRPSDKRNASNGCLTSLNSSAAEKKRKLGQESEPSQLNQIINHLHQTNGSHLLGTRDGPRKRSLPSEYRNGKRSRSVSPTEGDIYDEQQRCIFQAANSPEPQNIENARKSLNLSANNPDSPLSSGSGQSSPVSFVLGDPQALTNYDKQDATMAHKSRKQNSPQHFEMHGGGDKEREISRSPHIVLVSSSSSAAFQKGQASLRPRFHSHQPGTRINGNALLTGTQAPLTGQGEGGRRTQSLLTPTTKTPSVKMIELTRPDAVPKTPGFPDNRNNSGHNSAHSGDDVSPSVRTPNNDAVFLPSDMSQWTVDDVAQFIQSLKGCEEYVQVFRDQAIDGEILPVLTEDHLLQNMGLKLGPALKIRLRVARRLGYTLDGQYCQLKPPYEEPPTH</sequence>
<dbReference type="SMART" id="SM00258">
    <property type="entry name" value="SAND"/>
    <property type="match status" value="1"/>
</dbReference>
<evidence type="ECO:0000256" key="3">
    <source>
        <dbReference type="ARBA" id="ARBA00023242"/>
    </source>
</evidence>
<feature type="domain" description="SAND" evidence="6">
    <location>
        <begin position="130"/>
        <end position="211"/>
    </location>
</feature>
<feature type="region of interest" description="Disordered" evidence="4">
    <location>
        <begin position="325"/>
        <end position="348"/>
    </location>
</feature>
<keyword evidence="3" id="KW-0539">Nucleus</keyword>
<dbReference type="InterPro" id="IPR010919">
    <property type="entry name" value="SAND-like_dom_sf"/>
</dbReference>
<dbReference type="PROSITE" id="PS50105">
    <property type="entry name" value="SAM_DOMAIN"/>
    <property type="match status" value="1"/>
</dbReference>
<feature type="compositionally biased region" description="Polar residues" evidence="4">
    <location>
        <begin position="483"/>
        <end position="493"/>
    </location>
</feature>
<dbReference type="InterPro" id="IPR001660">
    <property type="entry name" value="SAM"/>
</dbReference>
<feature type="compositionally biased region" description="Basic and acidic residues" evidence="4">
    <location>
        <begin position="68"/>
        <end position="82"/>
    </location>
</feature>
<evidence type="ECO:0000256" key="1">
    <source>
        <dbReference type="ARBA" id="ARBA00023015"/>
    </source>
</evidence>
<reference evidence="8" key="1">
    <citation type="submission" date="2025-08" db="UniProtKB">
        <authorList>
            <consortium name="RefSeq"/>
        </authorList>
    </citation>
    <scope>IDENTIFICATION</scope>
</reference>
<dbReference type="GeneID" id="110986556"/>
<dbReference type="Proteomes" id="UP000694845">
    <property type="component" value="Unplaced"/>
</dbReference>
<evidence type="ECO:0000259" key="6">
    <source>
        <dbReference type="PROSITE" id="PS50864"/>
    </source>
</evidence>
<feature type="region of interest" description="Disordered" evidence="4">
    <location>
        <begin position="259"/>
        <end position="296"/>
    </location>
</feature>
<feature type="compositionally biased region" description="Polar residues" evidence="4">
    <location>
        <begin position="449"/>
        <end position="461"/>
    </location>
</feature>
<evidence type="ECO:0000259" key="5">
    <source>
        <dbReference type="PROSITE" id="PS50105"/>
    </source>
</evidence>
<evidence type="ECO:0000313" key="7">
    <source>
        <dbReference type="Proteomes" id="UP000694845"/>
    </source>
</evidence>
<dbReference type="RefSeq" id="XP_022104195.1">
    <property type="nucleotide sequence ID" value="XM_022248503.1"/>
</dbReference>
<feature type="region of interest" description="Disordered" evidence="4">
    <location>
        <begin position="363"/>
        <end position="388"/>
    </location>
</feature>
<dbReference type="SMART" id="SM00454">
    <property type="entry name" value="SAM"/>
    <property type="match status" value="1"/>
</dbReference>
<evidence type="ECO:0000313" key="8">
    <source>
        <dbReference type="RefSeq" id="XP_022104195.1"/>
    </source>
</evidence>
<dbReference type="Pfam" id="PF00536">
    <property type="entry name" value="SAM_1"/>
    <property type="match status" value="1"/>
</dbReference>
<name>A0A8B7ZH41_ACAPL</name>
<dbReference type="Gene3D" id="3.10.390.10">
    <property type="entry name" value="SAND domain-like"/>
    <property type="match status" value="1"/>
</dbReference>
<dbReference type="SUPFAM" id="SSF47769">
    <property type="entry name" value="SAM/Pointed domain"/>
    <property type="match status" value="1"/>
</dbReference>
<dbReference type="PANTHER" id="PTHR10417:SF15">
    <property type="entry name" value="STERILE ALPHA MOTIF DOMAIN-CONTAINING 11"/>
    <property type="match status" value="1"/>
</dbReference>
<feature type="compositionally biased region" description="Acidic residues" evidence="4">
    <location>
        <begin position="83"/>
        <end position="92"/>
    </location>
</feature>
<gene>
    <name evidence="8" type="primary">LOC110986556</name>
</gene>
<feature type="domain" description="SAM" evidence="5">
    <location>
        <begin position="519"/>
        <end position="565"/>
    </location>
</feature>
<feature type="region of interest" description="Disordered" evidence="4">
    <location>
        <begin position="56"/>
        <end position="92"/>
    </location>
</feature>
<evidence type="ECO:0000256" key="2">
    <source>
        <dbReference type="ARBA" id="ARBA00023163"/>
    </source>
</evidence>
<feature type="compositionally biased region" description="Polar residues" evidence="4">
    <location>
        <begin position="222"/>
        <end position="234"/>
    </location>
</feature>